<organism evidence="3 4">
    <name type="scientific">Hibiscus syriacus</name>
    <name type="common">Rose of Sharon</name>
    <dbReference type="NCBI Taxonomy" id="106335"/>
    <lineage>
        <taxon>Eukaryota</taxon>
        <taxon>Viridiplantae</taxon>
        <taxon>Streptophyta</taxon>
        <taxon>Embryophyta</taxon>
        <taxon>Tracheophyta</taxon>
        <taxon>Spermatophyta</taxon>
        <taxon>Magnoliopsida</taxon>
        <taxon>eudicotyledons</taxon>
        <taxon>Gunneridae</taxon>
        <taxon>Pentapetalae</taxon>
        <taxon>rosids</taxon>
        <taxon>malvids</taxon>
        <taxon>Malvales</taxon>
        <taxon>Malvaceae</taxon>
        <taxon>Malvoideae</taxon>
        <taxon>Hibiscus</taxon>
    </lineage>
</organism>
<name>A0A6A2ZT77_HIBSY</name>
<gene>
    <name evidence="3" type="ORF">F3Y22_tig00110777pilonHSYRG00171</name>
</gene>
<comment type="caution">
    <text evidence="3">The sequence shown here is derived from an EMBL/GenBank/DDBJ whole genome shotgun (WGS) entry which is preliminary data.</text>
</comment>
<sequence>MAKLAFLFSIFLLFTFSHARFLTADETPADLPESDPESTTSILLPSQSHDFNHDDASKTGYRTGSLPLTRIRFQPVNRHFPRRPFFPFRHKHSCRYHKRFRPLNLRFHQKRFISYGNDMILSNYRSFDPESHGVVRQVEARWGSFHDDGSESKQHVDFMSHHHDHEDDHHHHHHDHDHDHKEEDDHHHHDHDLDHEEDHHHHKEGQEREKHHQGGLMEKFRRFFIHF</sequence>
<reference evidence="3" key="1">
    <citation type="submission" date="2019-09" db="EMBL/GenBank/DDBJ databases">
        <title>Draft genome information of white flower Hibiscus syriacus.</title>
        <authorList>
            <person name="Kim Y.-M."/>
        </authorList>
    </citation>
    <scope>NUCLEOTIDE SEQUENCE [LARGE SCALE GENOMIC DNA]</scope>
    <source>
        <strain evidence="3">YM2019G1</strain>
    </source>
</reference>
<evidence type="ECO:0000313" key="4">
    <source>
        <dbReference type="Proteomes" id="UP000436088"/>
    </source>
</evidence>
<dbReference type="EMBL" id="VEPZ02001107">
    <property type="protein sequence ID" value="KAE8694637.1"/>
    <property type="molecule type" value="Genomic_DNA"/>
</dbReference>
<proteinExistence type="predicted"/>
<dbReference type="AlphaFoldDB" id="A0A6A2ZT77"/>
<dbReference type="GO" id="GO:0016829">
    <property type="term" value="F:lyase activity"/>
    <property type="evidence" value="ECO:0007669"/>
    <property type="project" value="UniProtKB-KW"/>
</dbReference>
<keyword evidence="2" id="KW-0732">Signal</keyword>
<feature type="chain" id="PRO_5025469741" evidence="2">
    <location>
        <begin position="20"/>
        <end position="227"/>
    </location>
</feature>
<accession>A0A6A2ZT77</accession>
<feature type="signal peptide" evidence="2">
    <location>
        <begin position="1"/>
        <end position="19"/>
    </location>
</feature>
<feature type="compositionally biased region" description="Basic and acidic residues" evidence="1">
    <location>
        <begin position="176"/>
        <end position="212"/>
    </location>
</feature>
<feature type="region of interest" description="Disordered" evidence="1">
    <location>
        <begin position="162"/>
        <end position="216"/>
    </location>
</feature>
<keyword evidence="4" id="KW-1185">Reference proteome</keyword>
<evidence type="ECO:0000256" key="1">
    <source>
        <dbReference type="SAM" id="MobiDB-lite"/>
    </source>
</evidence>
<protein>
    <submittedName>
        <fullName evidence="3">Pectin lyase-like superfamily protein</fullName>
    </submittedName>
</protein>
<dbReference type="Proteomes" id="UP000436088">
    <property type="component" value="Unassembled WGS sequence"/>
</dbReference>
<evidence type="ECO:0000313" key="3">
    <source>
        <dbReference type="EMBL" id="KAE8694637.1"/>
    </source>
</evidence>
<evidence type="ECO:0000256" key="2">
    <source>
        <dbReference type="SAM" id="SignalP"/>
    </source>
</evidence>